<dbReference type="SUPFAM" id="SSF49764">
    <property type="entry name" value="HSP20-like chaperones"/>
    <property type="match status" value="1"/>
</dbReference>
<dbReference type="InterPro" id="IPR002068">
    <property type="entry name" value="A-crystallin/Hsp20_dom"/>
</dbReference>
<evidence type="ECO:0000313" key="6">
    <source>
        <dbReference type="Proteomes" id="UP000469185"/>
    </source>
</evidence>
<keyword evidence="6" id="KW-1185">Reference proteome</keyword>
<proteinExistence type="inferred from homology"/>
<evidence type="ECO:0000256" key="2">
    <source>
        <dbReference type="RuleBase" id="RU003616"/>
    </source>
</evidence>
<dbReference type="PROSITE" id="PS01031">
    <property type="entry name" value="SHSP"/>
    <property type="match status" value="1"/>
</dbReference>
<dbReference type="InterPro" id="IPR008978">
    <property type="entry name" value="HSP20-like_chaperone"/>
</dbReference>
<comment type="caution">
    <text evidence="5">The sequence shown here is derived from an EMBL/GenBank/DDBJ whole genome shotgun (WGS) entry which is preliminary data.</text>
</comment>
<name>A0A6N9YM70_9ACTN</name>
<reference evidence="5 6" key="1">
    <citation type="submission" date="2020-02" db="EMBL/GenBank/DDBJ databases">
        <authorList>
            <person name="Li X.-J."/>
            <person name="Feng X.-M."/>
        </authorList>
    </citation>
    <scope>NUCLEOTIDE SEQUENCE [LARGE SCALE GENOMIC DNA]</scope>
    <source>
        <strain evidence="5 6">CGMCC 4.7225</strain>
    </source>
</reference>
<evidence type="ECO:0000313" key="5">
    <source>
        <dbReference type="EMBL" id="NED96062.1"/>
    </source>
</evidence>
<dbReference type="Proteomes" id="UP000469185">
    <property type="component" value="Unassembled WGS sequence"/>
</dbReference>
<dbReference type="AlphaFoldDB" id="A0A6N9YM70"/>
<dbReference type="Gene3D" id="2.60.40.790">
    <property type="match status" value="1"/>
</dbReference>
<sequence length="150" mass="16670">MVTRFDPFRDMDRLAEQVFGTARNAATMPLDLYRTADHYVMHFDLPGVDPGSIDVSVEGRTLTIQARRSGRDEENAQWLARERPVGTYARQLTIGDGVSLDNIEASYADGVLTLTVPVAEQAKPRRIQVARAESGHAVETNKADRQELQA</sequence>
<gene>
    <name evidence="5" type="ORF">G1H11_12160</name>
</gene>
<protein>
    <submittedName>
        <fullName evidence="5">Hsp20/alpha crystallin family protein</fullName>
    </submittedName>
</protein>
<evidence type="ECO:0000256" key="1">
    <source>
        <dbReference type="PROSITE-ProRule" id="PRU00285"/>
    </source>
</evidence>
<evidence type="ECO:0000256" key="3">
    <source>
        <dbReference type="SAM" id="MobiDB-lite"/>
    </source>
</evidence>
<feature type="region of interest" description="Disordered" evidence="3">
    <location>
        <begin position="131"/>
        <end position="150"/>
    </location>
</feature>
<feature type="compositionally biased region" description="Basic and acidic residues" evidence="3">
    <location>
        <begin position="133"/>
        <end position="150"/>
    </location>
</feature>
<dbReference type="CDD" id="cd06464">
    <property type="entry name" value="ACD_sHsps-like"/>
    <property type="match status" value="1"/>
</dbReference>
<evidence type="ECO:0000259" key="4">
    <source>
        <dbReference type="PROSITE" id="PS01031"/>
    </source>
</evidence>
<dbReference type="PANTHER" id="PTHR11527">
    <property type="entry name" value="HEAT-SHOCK PROTEIN 20 FAMILY MEMBER"/>
    <property type="match status" value="1"/>
</dbReference>
<dbReference type="EMBL" id="JAAGOB010000006">
    <property type="protein sequence ID" value="NED96062.1"/>
    <property type="molecule type" value="Genomic_DNA"/>
</dbReference>
<comment type="similarity">
    <text evidence="1 2">Belongs to the small heat shock protein (HSP20) family.</text>
</comment>
<dbReference type="InterPro" id="IPR031107">
    <property type="entry name" value="Small_HSP"/>
</dbReference>
<feature type="domain" description="SHSP" evidence="4">
    <location>
        <begin position="21"/>
        <end position="132"/>
    </location>
</feature>
<dbReference type="Pfam" id="PF00011">
    <property type="entry name" value="HSP20"/>
    <property type="match status" value="1"/>
</dbReference>
<accession>A0A6N9YM70</accession>
<dbReference type="RefSeq" id="WP_163818857.1">
    <property type="nucleotide sequence ID" value="NZ_JAAGOB010000006.1"/>
</dbReference>
<organism evidence="5 6">
    <name type="scientific">Phytoactinopolyspora alkaliphila</name>
    <dbReference type="NCBI Taxonomy" id="1783498"/>
    <lineage>
        <taxon>Bacteria</taxon>
        <taxon>Bacillati</taxon>
        <taxon>Actinomycetota</taxon>
        <taxon>Actinomycetes</taxon>
        <taxon>Jiangellales</taxon>
        <taxon>Jiangellaceae</taxon>
        <taxon>Phytoactinopolyspora</taxon>
    </lineage>
</organism>